<feature type="repeat" description="TPR" evidence="3">
    <location>
        <begin position="727"/>
        <end position="760"/>
    </location>
</feature>
<protein>
    <submittedName>
        <fullName evidence="5">SKI complex subunit tetratricopeptide repeat protein</fullName>
    </submittedName>
</protein>
<feature type="repeat" description="TPR" evidence="3">
    <location>
        <begin position="651"/>
        <end position="684"/>
    </location>
</feature>
<dbReference type="PANTHER" id="PTHR15704:SF7">
    <property type="entry name" value="SUPERKILLER COMPLEX PROTEIN 3"/>
    <property type="match status" value="1"/>
</dbReference>
<dbReference type="SUPFAM" id="SSF48452">
    <property type="entry name" value="TPR-like"/>
    <property type="match status" value="4"/>
</dbReference>
<dbReference type="GeneID" id="28842788"/>
<dbReference type="PROSITE" id="PS50005">
    <property type="entry name" value="TPR"/>
    <property type="match status" value="4"/>
</dbReference>
<gene>
    <name evidence="5" type="primary">SKI3</name>
    <name evidence="5" type="ORF">VE01_09402</name>
</gene>
<dbReference type="RefSeq" id="XP_018126084.1">
    <property type="nucleotide sequence ID" value="XM_018278816.2"/>
</dbReference>
<accession>A0A1B8G973</accession>
<dbReference type="EMBL" id="KV460269">
    <property type="protein sequence ID" value="OBT92351.1"/>
    <property type="molecule type" value="Genomic_DNA"/>
</dbReference>
<dbReference type="GO" id="GO:0055087">
    <property type="term" value="C:Ski complex"/>
    <property type="evidence" value="ECO:0007669"/>
    <property type="project" value="InterPro"/>
</dbReference>
<proteinExistence type="predicted"/>
<dbReference type="Pfam" id="PF13432">
    <property type="entry name" value="TPR_16"/>
    <property type="match status" value="3"/>
</dbReference>
<feature type="region of interest" description="Disordered" evidence="4">
    <location>
        <begin position="317"/>
        <end position="353"/>
    </location>
</feature>
<reference evidence="5 6" key="1">
    <citation type="submission" date="2016-03" db="EMBL/GenBank/DDBJ databases">
        <title>Comparative genomics of Pseudogymnoascus destructans, the fungus causing white-nose syndrome of bats.</title>
        <authorList>
            <person name="Palmer J.M."/>
            <person name="Drees K.P."/>
            <person name="Foster J.T."/>
            <person name="Lindner D.L."/>
        </authorList>
    </citation>
    <scope>NUCLEOTIDE SEQUENCE [LARGE SCALE GENOMIC DNA]</scope>
    <source>
        <strain evidence="5 6">UAMH 10579</strain>
    </source>
</reference>
<dbReference type="Proteomes" id="UP000091956">
    <property type="component" value="Unassembled WGS sequence"/>
</dbReference>
<keyword evidence="1" id="KW-0677">Repeat</keyword>
<feature type="compositionally biased region" description="Acidic residues" evidence="4">
    <location>
        <begin position="332"/>
        <end position="344"/>
    </location>
</feature>
<keyword evidence="2 3" id="KW-0802">TPR repeat</keyword>
<dbReference type="PROSITE" id="PS50293">
    <property type="entry name" value="TPR_REGION"/>
    <property type="match status" value="1"/>
</dbReference>
<keyword evidence="6" id="KW-1185">Reference proteome</keyword>
<name>A0A1B8G973_9PEZI</name>
<evidence type="ECO:0000313" key="6">
    <source>
        <dbReference type="Proteomes" id="UP000091956"/>
    </source>
</evidence>
<dbReference type="OrthoDB" id="421075at2759"/>
<dbReference type="InterPro" id="IPR039226">
    <property type="entry name" value="Ski3/TTC37"/>
</dbReference>
<reference evidence="6" key="2">
    <citation type="journal article" date="2018" name="Nat. Commun.">
        <title>Extreme sensitivity to ultraviolet light in the fungal pathogen causing white-nose syndrome of bats.</title>
        <authorList>
            <person name="Palmer J.M."/>
            <person name="Drees K.P."/>
            <person name="Foster J.T."/>
            <person name="Lindner D.L."/>
        </authorList>
    </citation>
    <scope>NUCLEOTIDE SEQUENCE [LARGE SCALE GENOMIC DNA]</scope>
    <source>
        <strain evidence="6">UAMH 10579</strain>
    </source>
</reference>
<feature type="repeat" description="TPR" evidence="3">
    <location>
        <begin position="985"/>
        <end position="1018"/>
    </location>
</feature>
<dbReference type="InterPro" id="IPR011990">
    <property type="entry name" value="TPR-like_helical_dom_sf"/>
</dbReference>
<dbReference type="InterPro" id="IPR019734">
    <property type="entry name" value="TPR_rpt"/>
</dbReference>
<sequence>MSTNKAALKSIGSAIQARNYDDAVSQAQKLLANDPQHYQGNLFLGFAYDKLHKVAEAEQAYDRATKSKPEDPQAWQGLIKLYENQGSAKVDAYQNAATRLATIYVELDDRYKCQAVIDTFTAFAKNQGTRRQHLKSLEVLLPTSPVYDYLEGRIPHPSYTYQTIAQITEADEKERMNKEIGERRTRLGAKINQVTLEVRREIFSESPLEDIYSKIIDWSNDDDIRRQYEEKLLQRCYDGLLVSPVGSQESKRAKVQKLAGDMVIIKHPFKLAWDISVEWPDYPTLVEWDAGILREYSSFFPGSGLAKVLSGYMTSEISPFPAPPPSEKDELDKDSDDSEDDDEGGAPLDPSAPIEDRLLLMTEGMSEASGSILAHRVMGEYYAFLDEHESVVELMRAGLKLITSESTKSGLPFTNSTQYLRALLGTALVYYQSPKNHPEAKTIFEELLTQNPTSTPALIGVGLIYEEDEDFPSAIDFLERALQRDPNNIRIRAEAAWVKALNGDYETGRDGLESCLEKMDGSDLRSRELRAETQYRIGICIWNLDTSKAARKDRSGAYSYFLAALKSNMNFAPAYTSLGIFFGDYAKDKKRARKCFQKAFELSSAEVVAAERLAKAFAEQGDWELVEVVSQRVVDSGKVKPAPGSKKPGISWPFAALGVAELNKQDYARSVASFQAALRISPKDYHSWVGLGESYHNSGRYIAATKAFTHAETFEQEVEQQNTGDTWFAKYMLANVKRELGSYDDAIQRYTEVLDLKPEELGVEMALIQTYVESAWDSIDKGLFGRSAKLATDAINLAQALISRGYDAFNIWKSLGDACSIFSWVQGRLPDFPHLVIKEIFQTEDAGESSTLFEDIDGVGKDVVLADGLFPDDEQAAVNLTRCLHGALLCHKRAIQASASEVHAQAVAYYNLGWSEYRAHVCLRPKAKKSTRYLKAAVRCFKRAIELEASNADFWNSLGVVTSELSPRVAQHSFVRSLFLNERSAQAWTNLGTLALLQNDHQVANEAFTRAQSTDPEFGHAWVGQGLVALLFGDPKEARLLFTHAIEISDSSSTLTNRQYALSTFDSLLGASAQSRIEDLVQPIFALNQLQILSPTEIPYQHLASVFLERVENTMAALSILETISTNIEADYEVTESPVSLTRFALARADLARAQFTAGDYTSAINSGETSLQLSAEDAGNELTPDQRQKCRLSAHLTVGLAYYHTENPTEAVSYIEAALAEAAGNPDAICLLAQVLWATGSQVSCDKATDSLFESIDANPGHVQSVLLLGTISLLNEDTESLVAVIEDLHTLRTSSNITDEQQAAVGELLRASAALEEENAEAAVLREVQTDVFLFPNQPPGWTRMADLSGDPYASEMALRTAVKSAPPYGLVEATELGRAFAGTGKVGDAQRGVMFAPWRREGWDTLAALVEP</sequence>
<dbReference type="SMART" id="SM00028">
    <property type="entry name" value="TPR"/>
    <property type="match status" value="11"/>
</dbReference>
<dbReference type="Gene3D" id="1.25.40.10">
    <property type="entry name" value="Tetratricopeptide repeat domain"/>
    <property type="match status" value="4"/>
</dbReference>
<organism evidence="5 6">
    <name type="scientific">Pseudogymnoascus verrucosus</name>
    <dbReference type="NCBI Taxonomy" id="342668"/>
    <lineage>
        <taxon>Eukaryota</taxon>
        <taxon>Fungi</taxon>
        <taxon>Dikarya</taxon>
        <taxon>Ascomycota</taxon>
        <taxon>Pezizomycotina</taxon>
        <taxon>Leotiomycetes</taxon>
        <taxon>Thelebolales</taxon>
        <taxon>Thelebolaceae</taxon>
        <taxon>Pseudogymnoascus</taxon>
    </lineage>
</organism>
<dbReference type="Pfam" id="PF14559">
    <property type="entry name" value="TPR_19"/>
    <property type="match status" value="1"/>
</dbReference>
<evidence type="ECO:0000256" key="1">
    <source>
        <dbReference type="ARBA" id="ARBA00022737"/>
    </source>
</evidence>
<feature type="repeat" description="TPR" evidence="3">
    <location>
        <begin position="455"/>
        <end position="488"/>
    </location>
</feature>
<evidence type="ECO:0000256" key="2">
    <source>
        <dbReference type="ARBA" id="ARBA00022803"/>
    </source>
</evidence>
<evidence type="ECO:0000256" key="3">
    <source>
        <dbReference type="PROSITE-ProRule" id="PRU00339"/>
    </source>
</evidence>
<evidence type="ECO:0000313" key="5">
    <source>
        <dbReference type="EMBL" id="OBT92351.1"/>
    </source>
</evidence>
<evidence type="ECO:0000256" key="4">
    <source>
        <dbReference type="SAM" id="MobiDB-lite"/>
    </source>
</evidence>
<dbReference type="Pfam" id="PF18833">
    <property type="entry name" value="TPR_22"/>
    <property type="match status" value="1"/>
</dbReference>
<dbReference type="STRING" id="342668.A0A1B8G973"/>
<dbReference type="InterPro" id="IPR040962">
    <property type="entry name" value="TPR_22"/>
</dbReference>
<dbReference type="PANTHER" id="PTHR15704">
    <property type="entry name" value="SUPERKILLER 3 PROTEIN-RELATED"/>
    <property type="match status" value="1"/>
</dbReference>
<dbReference type="GO" id="GO:0006401">
    <property type="term" value="P:RNA catabolic process"/>
    <property type="evidence" value="ECO:0007669"/>
    <property type="project" value="InterPro"/>
</dbReference>
<dbReference type="Pfam" id="PF13181">
    <property type="entry name" value="TPR_8"/>
    <property type="match status" value="1"/>
</dbReference>